<organism evidence="2 3">
    <name type="scientific">Shouchella xiaoxiensis</name>
    <dbReference type="NCBI Taxonomy" id="766895"/>
    <lineage>
        <taxon>Bacteria</taxon>
        <taxon>Bacillati</taxon>
        <taxon>Bacillota</taxon>
        <taxon>Bacilli</taxon>
        <taxon>Bacillales</taxon>
        <taxon>Bacillaceae</taxon>
        <taxon>Shouchella</taxon>
    </lineage>
</organism>
<dbReference type="SMART" id="SM00849">
    <property type="entry name" value="Lactamase_B"/>
    <property type="match status" value="1"/>
</dbReference>
<keyword evidence="3" id="KW-1185">Reference proteome</keyword>
<dbReference type="SUPFAM" id="SSF56281">
    <property type="entry name" value="Metallo-hydrolase/oxidoreductase"/>
    <property type="match status" value="1"/>
</dbReference>
<dbReference type="Proteomes" id="UP001179280">
    <property type="component" value="Unassembled WGS sequence"/>
</dbReference>
<comment type="caution">
    <text evidence="2">The sequence shown here is derived from an EMBL/GenBank/DDBJ whole genome shotgun (WGS) entry which is preliminary data.</text>
</comment>
<protein>
    <submittedName>
        <fullName evidence="2">Glyoxylase-like metal-dependent hydrolase (Beta-lactamase superfamily II)</fullName>
    </submittedName>
</protein>
<dbReference type="PANTHER" id="PTHR42951:SF4">
    <property type="entry name" value="ACYL-COENZYME A THIOESTERASE MBLAC2"/>
    <property type="match status" value="1"/>
</dbReference>
<accession>A0ABS2STD1</accession>
<dbReference type="InterPro" id="IPR001279">
    <property type="entry name" value="Metallo-B-lactamas"/>
</dbReference>
<feature type="domain" description="Metallo-beta-lactamase" evidence="1">
    <location>
        <begin position="30"/>
        <end position="199"/>
    </location>
</feature>
<dbReference type="EMBL" id="JAFBCV010000005">
    <property type="protein sequence ID" value="MBM7838788.1"/>
    <property type="molecule type" value="Genomic_DNA"/>
</dbReference>
<proteinExistence type="predicted"/>
<dbReference type="Gene3D" id="3.60.15.10">
    <property type="entry name" value="Ribonuclease Z/Hydroxyacylglutathione hydrolase-like"/>
    <property type="match status" value="1"/>
</dbReference>
<gene>
    <name evidence="2" type="ORF">JOC54_002047</name>
</gene>
<evidence type="ECO:0000313" key="3">
    <source>
        <dbReference type="Proteomes" id="UP001179280"/>
    </source>
</evidence>
<dbReference type="Pfam" id="PF00753">
    <property type="entry name" value="Lactamase_B"/>
    <property type="match status" value="1"/>
</dbReference>
<dbReference type="InterPro" id="IPR050855">
    <property type="entry name" value="NDM-1-like"/>
</dbReference>
<name>A0ABS2STD1_9BACI</name>
<dbReference type="RefSeq" id="WP_204466072.1">
    <property type="nucleotide sequence ID" value="NZ_JAFBCV010000005.1"/>
</dbReference>
<evidence type="ECO:0000259" key="1">
    <source>
        <dbReference type="SMART" id="SM00849"/>
    </source>
</evidence>
<dbReference type="InterPro" id="IPR036866">
    <property type="entry name" value="RibonucZ/Hydroxyglut_hydro"/>
</dbReference>
<sequence>MLFSKSMSEKTVGSVQMANGKVTFRQIQLNTYSFAIDGLIIDAGGSSLRSHFLDFWKKQSIDSLYCTHIHEDHTGCADWFENQLAVPIYLNKRSIPEATRPGKYPIYRKLYWGKRKPFHPKPMPEHFSSRTQDWTSIYTPGHSYDHTALLNKTTGQLFSGDLYVQTKTKVAMESESIPEIIQSLETVLTYDFKDVFCCHAGYLENGRERLVAKLAYLKETEEHVLMLHEQGLPIKEIQSRLFPRKYPITFFSYGQWDSKHIIQSIINHA</sequence>
<evidence type="ECO:0000313" key="2">
    <source>
        <dbReference type="EMBL" id="MBM7838788.1"/>
    </source>
</evidence>
<reference evidence="2" key="1">
    <citation type="submission" date="2021-01" db="EMBL/GenBank/DDBJ databases">
        <title>Genomic Encyclopedia of Type Strains, Phase IV (KMG-IV): sequencing the most valuable type-strain genomes for metagenomic binning, comparative biology and taxonomic classification.</title>
        <authorList>
            <person name="Goeker M."/>
        </authorList>
    </citation>
    <scope>NUCLEOTIDE SEQUENCE</scope>
    <source>
        <strain evidence="2">DSM 21943</strain>
    </source>
</reference>
<dbReference type="PANTHER" id="PTHR42951">
    <property type="entry name" value="METALLO-BETA-LACTAMASE DOMAIN-CONTAINING"/>
    <property type="match status" value="1"/>
</dbReference>